<protein>
    <recommendedName>
        <fullName evidence="3">Phytanoyl-CoA dioxygenase</fullName>
    </recommendedName>
</protein>
<reference evidence="1" key="1">
    <citation type="submission" date="2021-05" db="EMBL/GenBank/DDBJ databases">
        <authorList>
            <person name="Pietrasiak N."/>
            <person name="Ward R."/>
            <person name="Stajich J.E."/>
            <person name="Kurbessoian T."/>
        </authorList>
    </citation>
    <scope>NUCLEOTIDE SEQUENCE</scope>
    <source>
        <strain evidence="1">UHER 2000/2452</strain>
    </source>
</reference>
<dbReference type="Gene3D" id="2.60.120.620">
    <property type="entry name" value="q2cbj1_9rhob like domain"/>
    <property type="match status" value="1"/>
</dbReference>
<dbReference type="AlphaFoldDB" id="A0A951QA56"/>
<evidence type="ECO:0000313" key="1">
    <source>
        <dbReference type="EMBL" id="MBW4658829.1"/>
    </source>
</evidence>
<dbReference type="Proteomes" id="UP000757435">
    <property type="component" value="Unassembled WGS sequence"/>
</dbReference>
<reference evidence="1" key="2">
    <citation type="journal article" date="2022" name="Microbiol. Resour. Announc.">
        <title>Metagenome Sequencing to Explore Phylogenomics of Terrestrial Cyanobacteria.</title>
        <authorList>
            <person name="Ward R.D."/>
            <person name="Stajich J.E."/>
            <person name="Johansen J.R."/>
            <person name="Huntemann M."/>
            <person name="Clum A."/>
            <person name="Foster B."/>
            <person name="Foster B."/>
            <person name="Roux S."/>
            <person name="Palaniappan K."/>
            <person name="Varghese N."/>
            <person name="Mukherjee S."/>
            <person name="Reddy T.B.K."/>
            <person name="Daum C."/>
            <person name="Copeland A."/>
            <person name="Chen I.A."/>
            <person name="Ivanova N.N."/>
            <person name="Kyrpides N.C."/>
            <person name="Shapiro N."/>
            <person name="Eloe-Fadrosh E.A."/>
            <person name="Pietrasiak N."/>
        </authorList>
    </citation>
    <scope>NUCLEOTIDE SEQUENCE</scope>
    <source>
        <strain evidence="1">UHER 2000/2452</strain>
    </source>
</reference>
<evidence type="ECO:0000313" key="2">
    <source>
        <dbReference type="Proteomes" id="UP000757435"/>
    </source>
</evidence>
<evidence type="ECO:0008006" key="3">
    <source>
        <dbReference type="Google" id="ProtNLM"/>
    </source>
</evidence>
<dbReference type="EMBL" id="JAHHHD010000007">
    <property type="protein sequence ID" value="MBW4658829.1"/>
    <property type="molecule type" value="Genomic_DNA"/>
</dbReference>
<organism evidence="1 2">
    <name type="scientific">Drouetiella hepatica Uher 2000/2452</name>
    <dbReference type="NCBI Taxonomy" id="904376"/>
    <lineage>
        <taxon>Bacteria</taxon>
        <taxon>Bacillati</taxon>
        <taxon>Cyanobacteriota</taxon>
        <taxon>Cyanophyceae</taxon>
        <taxon>Oculatellales</taxon>
        <taxon>Oculatellaceae</taxon>
        <taxon>Drouetiella</taxon>
    </lineage>
</organism>
<gene>
    <name evidence="1" type="ORF">KME15_09145</name>
</gene>
<dbReference type="SUPFAM" id="SSF51197">
    <property type="entry name" value="Clavaminate synthase-like"/>
    <property type="match status" value="1"/>
</dbReference>
<sequence>MFKLFKLQSFFLQNPAPNSKNMNVLAALNDSYDWWSKRISSLPAKAIWNISKSAFVERNILYPRYQKYIQQHKNRLPKLSAADTAIVEDIRQTGIHVSSLKALNIPHTEEFLAASEAVFQALAERAALPEHGSKHEVLANTAQLLQHEEIFQWGLSGKLLNIVENYLQLPVGYDGLQLVRSHADGREIGVRTWHKDREDRRMLKVCVYLNDVQMEGGPFECLQPMVNTPIYGLFQYQYKLLSDKELKSLLPGTEAEGIRTLVGSMGTVIFVDTALYYHRGKPPTQHHRTAVFFSYFSRRPRNPYFCQRSHLSRSDLDYLARNASAEERDCVYWFDQLPWLAKQMPKSQN</sequence>
<comment type="caution">
    <text evidence="1">The sequence shown here is derived from an EMBL/GenBank/DDBJ whole genome shotgun (WGS) entry which is preliminary data.</text>
</comment>
<proteinExistence type="predicted"/>
<name>A0A951QA56_9CYAN</name>
<accession>A0A951QA56</accession>